<feature type="region of interest" description="Disordered" evidence="4">
    <location>
        <begin position="291"/>
        <end position="311"/>
    </location>
</feature>
<dbReference type="PANTHER" id="PTHR19879">
    <property type="entry name" value="TRANSCRIPTION INITIATION FACTOR TFIID"/>
    <property type="match status" value="1"/>
</dbReference>
<evidence type="ECO:0000256" key="4">
    <source>
        <dbReference type="SAM" id="MobiDB-lite"/>
    </source>
</evidence>
<dbReference type="AlphaFoldDB" id="A0A4R0RL41"/>
<feature type="repeat" description="WD" evidence="3">
    <location>
        <begin position="757"/>
        <end position="787"/>
    </location>
</feature>
<evidence type="ECO:0000256" key="1">
    <source>
        <dbReference type="ARBA" id="ARBA00022574"/>
    </source>
</evidence>
<dbReference type="SUPFAM" id="SSF50998">
    <property type="entry name" value="Quinoprotein alcohol dehydrogenase-like"/>
    <property type="match status" value="1"/>
</dbReference>
<evidence type="ECO:0000256" key="2">
    <source>
        <dbReference type="ARBA" id="ARBA00022737"/>
    </source>
</evidence>
<feature type="repeat" description="WD" evidence="3">
    <location>
        <begin position="885"/>
        <end position="919"/>
    </location>
</feature>
<feature type="compositionally biased region" description="Low complexity" evidence="4">
    <location>
        <begin position="477"/>
        <end position="489"/>
    </location>
</feature>
<dbReference type="OrthoDB" id="538223at2759"/>
<feature type="compositionally biased region" description="Low complexity" evidence="4">
    <location>
        <begin position="451"/>
        <end position="460"/>
    </location>
</feature>
<keyword evidence="2" id="KW-0677">Repeat</keyword>
<dbReference type="CDD" id="cd00200">
    <property type="entry name" value="WD40"/>
    <property type="match status" value="1"/>
</dbReference>
<keyword evidence="1 3" id="KW-0853">WD repeat</keyword>
<dbReference type="EMBL" id="RWJN01000090">
    <property type="protein sequence ID" value="TCD67663.1"/>
    <property type="molecule type" value="Genomic_DNA"/>
</dbReference>
<evidence type="ECO:0000256" key="3">
    <source>
        <dbReference type="PROSITE-ProRule" id="PRU00221"/>
    </source>
</evidence>
<accession>A0A4R0RL41</accession>
<feature type="compositionally biased region" description="Acidic residues" evidence="4">
    <location>
        <begin position="490"/>
        <end position="500"/>
    </location>
</feature>
<organism evidence="5 6">
    <name type="scientific">Steccherinum ochraceum</name>
    <dbReference type="NCBI Taxonomy" id="92696"/>
    <lineage>
        <taxon>Eukaryota</taxon>
        <taxon>Fungi</taxon>
        <taxon>Dikarya</taxon>
        <taxon>Basidiomycota</taxon>
        <taxon>Agaricomycotina</taxon>
        <taxon>Agaricomycetes</taxon>
        <taxon>Polyporales</taxon>
        <taxon>Steccherinaceae</taxon>
        <taxon>Steccherinum</taxon>
    </lineage>
</organism>
<name>A0A4R0RL41_9APHY</name>
<dbReference type="Pfam" id="PF00400">
    <property type="entry name" value="WD40"/>
    <property type="match status" value="6"/>
</dbReference>
<dbReference type="PRINTS" id="PR00320">
    <property type="entry name" value="GPROTEINBRPT"/>
</dbReference>
<dbReference type="SMART" id="SM00320">
    <property type="entry name" value="WD40"/>
    <property type="match status" value="8"/>
</dbReference>
<keyword evidence="6" id="KW-1185">Reference proteome</keyword>
<dbReference type="Gene3D" id="2.130.10.10">
    <property type="entry name" value="YVTN repeat-like/Quinoprotein amine dehydrogenase"/>
    <property type="match status" value="3"/>
</dbReference>
<gene>
    <name evidence="5" type="ORF">EIP91_012173</name>
</gene>
<proteinExistence type="predicted"/>
<dbReference type="InterPro" id="IPR001680">
    <property type="entry name" value="WD40_rpt"/>
</dbReference>
<feature type="repeat" description="WD" evidence="3">
    <location>
        <begin position="715"/>
        <end position="756"/>
    </location>
</feature>
<dbReference type="PROSITE" id="PS50082">
    <property type="entry name" value="WD_REPEATS_2"/>
    <property type="match status" value="5"/>
</dbReference>
<evidence type="ECO:0000313" key="5">
    <source>
        <dbReference type="EMBL" id="TCD67663.1"/>
    </source>
</evidence>
<dbReference type="PROSITE" id="PS50294">
    <property type="entry name" value="WD_REPEATS_REGION"/>
    <property type="match status" value="4"/>
</dbReference>
<dbReference type="PANTHER" id="PTHR19879:SF9">
    <property type="entry name" value="TRANSCRIPTION INITIATION FACTOR TFIID SUBUNIT 5"/>
    <property type="match status" value="1"/>
</dbReference>
<feature type="region of interest" description="Disordered" evidence="4">
    <location>
        <begin position="451"/>
        <end position="515"/>
    </location>
</feature>
<dbReference type="InterPro" id="IPR011047">
    <property type="entry name" value="Quinoprotein_ADH-like_sf"/>
</dbReference>
<feature type="repeat" description="WD" evidence="3">
    <location>
        <begin position="589"/>
        <end position="631"/>
    </location>
</feature>
<protein>
    <submittedName>
        <fullName evidence="5">Uncharacterized protein</fullName>
    </submittedName>
</protein>
<dbReference type="STRING" id="92696.A0A4R0RL41"/>
<dbReference type="PROSITE" id="PS00678">
    <property type="entry name" value="WD_REPEATS_1"/>
    <property type="match status" value="2"/>
</dbReference>
<evidence type="ECO:0000313" key="6">
    <source>
        <dbReference type="Proteomes" id="UP000292702"/>
    </source>
</evidence>
<dbReference type="InterPro" id="IPR019775">
    <property type="entry name" value="WD40_repeat_CS"/>
</dbReference>
<sequence>MGKGDLYPAWQIYAEQLARRGHGHAMWYPEAVTHQEDVQGEPIEVGDVGYFQEGIFKRIFNAFDDQNNPKFADDMLDFPPDFEPPVVDPRLYSHLKDGINKGLLASNNAVQTNAGAGLGAGTAPLGGKLQFDLQSSTSAGAVLVLRDGARMKKLARLKPLERYVLHHHLEWYQVTQGPGVNIKPEDIIFVFGYYRTKAWAVSAWQAASRHESVTLSLDALNVATANIHASHGIQSSGSVEQRSGPANIPMDGDKINWNQMEQDQTVFIHYYKVVTRLVVLRRLAAHGDEEVLPDAEDGEGRSGLQIDSTPDEVKLNDPVDALLDYIILHSDAEFAIASTWDLEDLFGHNDWPENVAEYLNQQLPTITVERTAVTQVTTEDPAVTQKIVENTLVGSLSLEESIKRQYRRMEQAAEAAADAHATEELVTAALVAETAEEEAMVDAVAAAIAAEPASAEQPEAGPSNSEAAPTVEHQVPGEPAGDEGNAPPGGDDDEGDDFNGDNDRPAGSNPAASKVIPDNLRGATIIFGNTEGAALDMDWPHKLLYDNEAEGGAVCTSAVSMLESHIAAGFEDHIIRVWELATGTLERRLEGHIDTIWGIAYSPTDNHKLASGSGDKTVIIWDTLSGERRRHLGHEHGDVWSVAFTSDGTQLASGATDGKIRLWDSQTGALLRIWQAHPSVVMYLEFSPDGNRLLSGSDSTGTLWNPHSGEQCGEISVHDGIIWCMAFSPDGTRILTGGEDKAAHIWSAEDAALLVDLYEHTGAVWSLAWSPDGEKVVTGSFDQSAVISGALMGNRLHVLRDRPAVVSALAWSTPCEPDPLDTDARRSSKGKEPVGRRAIRGKAVDRGEDVWEPEFAVDEGFIAGGTSEGAIKFWTARKGTFIAEVQGHKDKIKTLYFTKGGLDLVSTSDDGTVRSWNIQDILKLYVPPERPNPLAVA</sequence>
<comment type="caution">
    <text evidence="5">The sequence shown here is derived from an EMBL/GenBank/DDBJ whole genome shotgun (WGS) entry which is preliminary data.</text>
</comment>
<dbReference type="InterPro" id="IPR020472">
    <property type="entry name" value="WD40_PAC1"/>
</dbReference>
<dbReference type="Proteomes" id="UP000292702">
    <property type="component" value="Unassembled WGS sequence"/>
</dbReference>
<feature type="repeat" description="WD" evidence="3">
    <location>
        <begin position="632"/>
        <end position="673"/>
    </location>
</feature>
<reference evidence="5 6" key="1">
    <citation type="submission" date="2018-11" db="EMBL/GenBank/DDBJ databases">
        <title>Genome assembly of Steccherinum ochraceum LE-BIN_3174, the white-rot fungus of the Steccherinaceae family (The Residual Polyporoid clade, Polyporales, Basidiomycota).</title>
        <authorList>
            <person name="Fedorova T.V."/>
            <person name="Glazunova O.A."/>
            <person name="Landesman E.O."/>
            <person name="Moiseenko K.V."/>
            <person name="Psurtseva N.V."/>
            <person name="Savinova O.S."/>
            <person name="Shakhova N.V."/>
            <person name="Tyazhelova T.V."/>
            <person name="Vasina D.V."/>
        </authorList>
    </citation>
    <scope>NUCLEOTIDE SEQUENCE [LARGE SCALE GENOMIC DNA]</scope>
    <source>
        <strain evidence="5 6">LE-BIN_3174</strain>
    </source>
</reference>
<dbReference type="InterPro" id="IPR015943">
    <property type="entry name" value="WD40/YVTN_repeat-like_dom_sf"/>
</dbReference>